<comment type="caution">
    <text evidence="2">The sequence shown here is derived from an EMBL/GenBank/DDBJ whole genome shotgun (WGS) entry which is preliminary data.</text>
</comment>
<evidence type="ECO:0000313" key="2">
    <source>
        <dbReference type="EMBL" id="CAJ0604448.1"/>
    </source>
</evidence>
<keyword evidence="1" id="KW-1133">Transmembrane helix</keyword>
<accession>A0AA36H6J4</accession>
<evidence type="ECO:0000313" key="3">
    <source>
        <dbReference type="Proteomes" id="UP001176961"/>
    </source>
</evidence>
<dbReference type="GO" id="GO:0016020">
    <property type="term" value="C:membrane"/>
    <property type="evidence" value="ECO:0007669"/>
    <property type="project" value="InterPro"/>
</dbReference>
<dbReference type="GO" id="GO:0047756">
    <property type="term" value="F:chondroitin 4-sulfotransferase activity"/>
    <property type="evidence" value="ECO:0007669"/>
    <property type="project" value="InterPro"/>
</dbReference>
<dbReference type="Proteomes" id="UP001176961">
    <property type="component" value="Unassembled WGS sequence"/>
</dbReference>
<evidence type="ECO:0000256" key="1">
    <source>
        <dbReference type="SAM" id="Phobius"/>
    </source>
</evidence>
<keyword evidence="1" id="KW-0812">Transmembrane</keyword>
<proteinExistence type="predicted"/>
<evidence type="ECO:0008006" key="4">
    <source>
        <dbReference type="Google" id="ProtNLM"/>
    </source>
</evidence>
<name>A0AA36H6J4_CYLNA</name>
<dbReference type="EMBL" id="CATQJL010000305">
    <property type="protein sequence ID" value="CAJ0604448.1"/>
    <property type="molecule type" value="Genomic_DNA"/>
</dbReference>
<dbReference type="PANTHER" id="PTHR22900">
    <property type="entry name" value="PROTEIN CBG14245-RELATED"/>
    <property type="match status" value="1"/>
</dbReference>
<keyword evidence="3" id="KW-1185">Reference proteome</keyword>
<dbReference type="GO" id="GO:1902884">
    <property type="term" value="P:positive regulation of response to oxidative stress"/>
    <property type="evidence" value="ECO:0007669"/>
    <property type="project" value="InterPro"/>
</dbReference>
<gene>
    <name evidence="2" type="ORF">CYNAS_LOCUS16431</name>
</gene>
<dbReference type="GO" id="GO:0050650">
    <property type="term" value="P:chondroitin sulfate proteoglycan biosynthetic process"/>
    <property type="evidence" value="ECO:0007669"/>
    <property type="project" value="InterPro"/>
</dbReference>
<dbReference type="Pfam" id="PF03567">
    <property type="entry name" value="Sulfotransfer_2"/>
    <property type="match status" value="1"/>
</dbReference>
<reference evidence="2" key="1">
    <citation type="submission" date="2023-07" db="EMBL/GenBank/DDBJ databases">
        <authorList>
            <consortium name="CYATHOMIX"/>
        </authorList>
    </citation>
    <scope>NUCLEOTIDE SEQUENCE</scope>
    <source>
        <strain evidence="2">N/A</strain>
    </source>
</reference>
<dbReference type="AlphaFoldDB" id="A0AA36H6J4"/>
<dbReference type="InterPro" id="IPR005331">
    <property type="entry name" value="Sulfotransferase"/>
</dbReference>
<keyword evidence="1" id="KW-0472">Membrane</keyword>
<dbReference type="PANTHER" id="PTHR22900:SF5">
    <property type="entry name" value="PROTEIN CBG14245"/>
    <property type="match status" value="1"/>
</dbReference>
<organism evidence="2 3">
    <name type="scientific">Cylicocyclus nassatus</name>
    <name type="common">Nematode worm</name>
    <dbReference type="NCBI Taxonomy" id="53992"/>
    <lineage>
        <taxon>Eukaryota</taxon>
        <taxon>Metazoa</taxon>
        <taxon>Ecdysozoa</taxon>
        <taxon>Nematoda</taxon>
        <taxon>Chromadorea</taxon>
        <taxon>Rhabditida</taxon>
        <taxon>Rhabditina</taxon>
        <taxon>Rhabditomorpha</taxon>
        <taxon>Strongyloidea</taxon>
        <taxon>Strongylidae</taxon>
        <taxon>Cylicocyclus</taxon>
    </lineage>
</organism>
<sequence>MRYASLSESNDDDCGTANYETAATRPFLRSGRLPERRKYLLASATIVTVVLIFVILKNDESSIPTRLSKEELMKIEESYRKQDLIKKEAEMKLDHIDNVKVNNSHKLPPRKFSGKTAYRMCRSGAGNCVQRYARIFPFLVAAPKYNLMACLIQKSMSTVMSAIMCYLFREKEFISHGRSILSELDDIDFCEKKNRHGDVEGMIIHLNITDLSAWKFIMVTREPVDRFLSGFLDRCIRAGDSCNGCGNNMTCFLETEYERALDFAYAERMHFAKPALSVEDLHVFPQTWHCSMQRHYDYEFIRYSSDPSETLMEDLSRVLRAQNVSDSSIDYIAKSLESGRTFHSTVTSSSRAFLEQRLRSSPYLMELLVRLFYHDYIMLGYEMPKLDFDA</sequence>
<feature type="transmembrane region" description="Helical" evidence="1">
    <location>
        <begin position="39"/>
        <end position="56"/>
    </location>
</feature>
<protein>
    <recommendedName>
        <fullName evidence="4">Sulfotransferase</fullName>
    </recommendedName>
</protein>
<dbReference type="InterPro" id="IPR007669">
    <property type="entry name" value="Chst-1-like"/>
</dbReference>